<name>A0A090QU46_9GAMM</name>
<dbReference type="SUPFAM" id="SSF158791">
    <property type="entry name" value="MgtE N-terminal domain-like"/>
    <property type="match status" value="1"/>
</dbReference>
<dbReference type="PANTHER" id="PTHR43773:SF1">
    <property type="entry name" value="MAGNESIUM TRANSPORTER MGTE"/>
    <property type="match status" value="1"/>
</dbReference>
<proteinExistence type="predicted"/>
<dbReference type="PANTHER" id="PTHR43773">
    <property type="entry name" value="MAGNESIUM TRANSPORTER MGTE"/>
    <property type="match status" value="1"/>
</dbReference>
<dbReference type="Pfam" id="PF03448">
    <property type="entry name" value="MgtE_N"/>
    <property type="match status" value="1"/>
</dbReference>
<evidence type="ECO:0000313" key="3">
    <source>
        <dbReference type="Proteomes" id="UP000029227"/>
    </source>
</evidence>
<protein>
    <submittedName>
        <fullName evidence="2">Magnesium transporter</fullName>
    </submittedName>
</protein>
<dbReference type="AlphaFoldDB" id="A0A090QU46"/>
<dbReference type="InterPro" id="IPR038076">
    <property type="entry name" value="MgtE_N_sf"/>
</dbReference>
<dbReference type="InterPro" id="IPR006669">
    <property type="entry name" value="MgtE_transporter"/>
</dbReference>
<sequence>MADVIDQDQTHQTLQEVNQALENGMFVHVRRLLQDMEPEDIAHLLEASPPKERQVLWQLTDPEEQGEILDELSEDVKDGIVAQMAPDKLAAVTEGMETDDVAYVLRSLPDSKYQEVLAQMDATDRHRVEKAWPIRKKLPAGS</sequence>
<feature type="domain" description="Magnesium transporter MgtE intracellular" evidence="1">
    <location>
        <begin position="36"/>
        <end position="131"/>
    </location>
</feature>
<dbReference type="InterPro" id="IPR006668">
    <property type="entry name" value="Mg_transptr_MgtE_intracell_dom"/>
</dbReference>
<organism evidence="2 3">
    <name type="scientific">Photobacterium aphoticum</name>
    <dbReference type="NCBI Taxonomy" id="754436"/>
    <lineage>
        <taxon>Bacteria</taxon>
        <taxon>Pseudomonadati</taxon>
        <taxon>Pseudomonadota</taxon>
        <taxon>Gammaproteobacteria</taxon>
        <taxon>Vibrionales</taxon>
        <taxon>Vibrionaceae</taxon>
        <taxon>Photobacterium</taxon>
    </lineage>
</organism>
<reference evidence="2 3" key="1">
    <citation type="journal article" date="2014" name="Genome Announc.">
        <title>Draft Genome Sequences of Two Vibrionaceae Species, Vibrio ponticus C121 and Photobacterium aphoticum C119, Isolated as Coral Reef Microbiota.</title>
        <authorList>
            <person name="Al-saari N."/>
            <person name="Meirelles P.M."/>
            <person name="Mino S."/>
            <person name="Suda W."/>
            <person name="Oshima K."/>
            <person name="Hattori M."/>
            <person name="Ohkuma M."/>
            <person name="Thompson F.L."/>
            <person name="Gomez-Gil B."/>
            <person name="Sawabe T."/>
            <person name="Sawabe T."/>
        </authorList>
    </citation>
    <scope>NUCLEOTIDE SEQUENCE [LARGE SCALE GENOMIC DNA]</scope>
    <source>
        <strain evidence="2 3">JCM 19237</strain>
    </source>
</reference>
<dbReference type="GO" id="GO:0016020">
    <property type="term" value="C:membrane"/>
    <property type="evidence" value="ECO:0007669"/>
    <property type="project" value="InterPro"/>
</dbReference>
<dbReference type="SMART" id="SM00924">
    <property type="entry name" value="MgtE_N"/>
    <property type="match status" value="1"/>
</dbReference>
<dbReference type="STRING" id="754436.JCM19237_2502"/>
<gene>
    <name evidence="2" type="ORF">JCM19237_2502</name>
</gene>
<comment type="caution">
    <text evidence="2">The sequence shown here is derived from an EMBL/GenBank/DDBJ whole genome shotgun (WGS) entry which is preliminary data.</text>
</comment>
<dbReference type="EMBL" id="BBMN01000011">
    <property type="protein sequence ID" value="GAL06411.1"/>
    <property type="molecule type" value="Genomic_DNA"/>
</dbReference>
<evidence type="ECO:0000313" key="2">
    <source>
        <dbReference type="EMBL" id="GAL06411.1"/>
    </source>
</evidence>
<evidence type="ECO:0000259" key="1">
    <source>
        <dbReference type="SMART" id="SM00924"/>
    </source>
</evidence>
<dbReference type="eggNOG" id="COG2239">
    <property type="taxonomic scope" value="Bacteria"/>
</dbReference>
<dbReference type="Proteomes" id="UP000029227">
    <property type="component" value="Unassembled WGS sequence"/>
</dbReference>
<dbReference type="GO" id="GO:0015095">
    <property type="term" value="F:magnesium ion transmembrane transporter activity"/>
    <property type="evidence" value="ECO:0007669"/>
    <property type="project" value="InterPro"/>
</dbReference>
<accession>A0A090QU46</accession>
<dbReference type="Gene3D" id="1.25.60.10">
    <property type="entry name" value="MgtE N-terminal domain-like"/>
    <property type="match status" value="1"/>
</dbReference>